<name>A5KJ14_9FIRM</name>
<reference evidence="1 2" key="2">
    <citation type="submission" date="2007-04" db="EMBL/GenBank/DDBJ databases">
        <title>Draft genome sequence of Ruminococcus torques (ATCC 27756).</title>
        <authorList>
            <person name="Sudarsanam P."/>
            <person name="Ley R."/>
            <person name="Guruge J."/>
            <person name="Turnbaugh P.J."/>
            <person name="Mahowald M."/>
            <person name="Liep D."/>
            <person name="Gordon J."/>
        </authorList>
    </citation>
    <scope>NUCLEOTIDE SEQUENCE [LARGE SCALE GENOMIC DNA]</scope>
    <source>
        <strain evidence="1 2">ATCC 27756</strain>
    </source>
</reference>
<evidence type="ECO:0000313" key="2">
    <source>
        <dbReference type="Proteomes" id="UP000003577"/>
    </source>
</evidence>
<dbReference type="Proteomes" id="UP000003577">
    <property type="component" value="Unassembled WGS sequence"/>
</dbReference>
<comment type="caution">
    <text evidence="1">The sequence shown here is derived from an EMBL/GenBank/DDBJ whole genome shotgun (WGS) entry which is preliminary data.</text>
</comment>
<dbReference type="AlphaFoldDB" id="A5KJ14"/>
<protein>
    <submittedName>
        <fullName evidence="1">Uncharacterized protein</fullName>
    </submittedName>
</protein>
<proteinExistence type="predicted"/>
<organism evidence="1 2">
    <name type="scientific">[Ruminococcus] torques ATCC 27756</name>
    <dbReference type="NCBI Taxonomy" id="411460"/>
    <lineage>
        <taxon>Bacteria</taxon>
        <taxon>Bacillati</taxon>
        <taxon>Bacillota</taxon>
        <taxon>Clostridia</taxon>
        <taxon>Lachnospirales</taxon>
        <taxon>Lachnospiraceae</taxon>
        <taxon>Mediterraneibacter</taxon>
    </lineage>
</organism>
<accession>A5KJ14</accession>
<dbReference type="PaxDb" id="411460-RUMTOR_00210"/>
<gene>
    <name evidence="1" type="ORF">RUMTOR_00210</name>
</gene>
<reference evidence="1 2" key="1">
    <citation type="submission" date="2007-03" db="EMBL/GenBank/DDBJ databases">
        <authorList>
            <person name="Fulton L."/>
            <person name="Clifton S."/>
            <person name="Fulton B."/>
            <person name="Xu J."/>
            <person name="Minx P."/>
            <person name="Pepin K.H."/>
            <person name="Johnson M."/>
            <person name="Thiruvilangam P."/>
            <person name="Bhonagiri V."/>
            <person name="Nash W.E."/>
            <person name="Mardis E.R."/>
            <person name="Wilson R.K."/>
        </authorList>
    </citation>
    <scope>NUCLEOTIDE SEQUENCE [LARGE SCALE GENOMIC DNA]</scope>
    <source>
        <strain evidence="1 2">ATCC 27756</strain>
    </source>
</reference>
<dbReference type="HOGENOM" id="CLU_3383615_0_0_9"/>
<sequence>MRVSCIKIKFLLEKHGTGKTEKSRSYRIVKNKR</sequence>
<evidence type="ECO:0000313" key="1">
    <source>
        <dbReference type="EMBL" id="EDK25317.1"/>
    </source>
</evidence>
<dbReference type="EMBL" id="AAVP02000001">
    <property type="protein sequence ID" value="EDK25317.1"/>
    <property type="molecule type" value="Genomic_DNA"/>
</dbReference>